<proteinExistence type="predicted"/>
<comment type="caution">
    <text evidence="1">The sequence shown here is derived from an EMBL/GenBank/DDBJ whole genome shotgun (WGS) entry which is preliminary data.</text>
</comment>
<keyword evidence="2" id="KW-1185">Reference proteome</keyword>
<evidence type="ECO:0000313" key="1">
    <source>
        <dbReference type="EMBL" id="KJK51650.1"/>
    </source>
</evidence>
<reference evidence="1 2" key="1">
    <citation type="submission" date="2015-02" db="EMBL/GenBank/DDBJ databases">
        <authorList>
            <person name="Ju K.-S."/>
            <person name="Doroghazi J.R."/>
            <person name="Metcalf W."/>
        </authorList>
    </citation>
    <scope>NUCLEOTIDE SEQUENCE [LARGE SCALE GENOMIC DNA]</scope>
    <source>
        <strain evidence="1 2">NRRL B-16140</strain>
    </source>
</reference>
<evidence type="ECO:0000313" key="2">
    <source>
        <dbReference type="Proteomes" id="UP000033393"/>
    </source>
</evidence>
<organism evidence="1 2">
    <name type="scientific">Lentzea aerocolonigenes</name>
    <name type="common">Lechevalieria aerocolonigenes</name>
    <name type="synonym">Saccharothrix aerocolonigenes</name>
    <dbReference type="NCBI Taxonomy" id="68170"/>
    <lineage>
        <taxon>Bacteria</taxon>
        <taxon>Bacillati</taxon>
        <taxon>Actinomycetota</taxon>
        <taxon>Actinomycetes</taxon>
        <taxon>Pseudonocardiales</taxon>
        <taxon>Pseudonocardiaceae</taxon>
        <taxon>Lentzea</taxon>
    </lineage>
</organism>
<dbReference type="PATRIC" id="fig|68170.10.peg.6731"/>
<dbReference type="Proteomes" id="UP000033393">
    <property type="component" value="Unassembled WGS sequence"/>
</dbReference>
<accession>A0A0F0H821</accession>
<sequence length="455" mass="47250">MIDPRKLVKRLPVADTLLDRRAYAGAGGDRRAALLNALVPLESLGSSLTFAVTPAHPAVLSWPVRLPPLTALLAPGTPLTGAQVVVHTEPSAANRWTWISVSSPDLATASGWTRDVLAQHGFTAVQLDRDGVLDAVALIAGLDGGTASTKLIERGFDSCTMGSGVHACFTWSSAPVLEALTQLPSVRATVGVRLARAGGEFVAERVLKLSAPDPKSLLSAGTWLAQVPLTRLNGHHASAAATTVPVCVPPVWPSQRAWTHIEPAAVAGQSAAWTGSAGIVLGWDVVRQTHAPLRLFQERPVTGVVSSPRLAHLIAARAVSCGAAVTVQGPHPWRGPFGHAAPGPPALASGTPRQPHLLVVDRPSALPSFEGISGSHHAVLVVADPLGPEHVPLLDVADLVVVGELSTPQQALLRGVFSGWLDELSPVPGEVTVLSHGVAARVGITLTGPEQHLLS</sequence>
<dbReference type="RefSeq" id="WP_045310333.1">
    <property type="nucleotide sequence ID" value="NZ_JYJG01000029.1"/>
</dbReference>
<gene>
    <name evidence="1" type="ORF">UK23_05830</name>
</gene>
<dbReference type="OrthoDB" id="5191307at2"/>
<protein>
    <submittedName>
        <fullName evidence="1">Uncharacterized protein</fullName>
    </submittedName>
</protein>
<name>A0A0F0H821_LENAE</name>
<dbReference type="EMBL" id="JYJG01000029">
    <property type="protein sequence ID" value="KJK51650.1"/>
    <property type="molecule type" value="Genomic_DNA"/>
</dbReference>
<dbReference type="AlphaFoldDB" id="A0A0F0H821"/>